<keyword evidence="2" id="KW-1185">Reference proteome</keyword>
<accession>A0A3N1NX79</accession>
<comment type="caution">
    <text evidence="1">The sequence shown here is derived from an EMBL/GenBank/DDBJ whole genome shotgun (WGS) entry which is preliminary data.</text>
</comment>
<evidence type="ECO:0000313" key="2">
    <source>
        <dbReference type="Proteomes" id="UP000273643"/>
    </source>
</evidence>
<name>A0A3N1NX79_9GAMM</name>
<organism evidence="1 2">
    <name type="scientific">Marinimicrobium koreense</name>
    <dbReference type="NCBI Taxonomy" id="306545"/>
    <lineage>
        <taxon>Bacteria</taxon>
        <taxon>Pseudomonadati</taxon>
        <taxon>Pseudomonadota</taxon>
        <taxon>Gammaproteobacteria</taxon>
        <taxon>Cellvibrionales</taxon>
        <taxon>Cellvibrionaceae</taxon>
        <taxon>Marinimicrobium</taxon>
    </lineage>
</organism>
<dbReference type="AlphaFoldDB" id="A0A3N1NX79"/>
<proteinExistence type="predicted"/>
<sequence length="184" mass="20668">MGTLAGERIMRALLLSLVLTLGACSSTEVQEYAGNEPALTLEDFFQGSLTAHGVLKSRGGTVTRYFNATIEASWDDEGVGRLAERFEFDDGEIQHRNWTLEPQEDGSYKATAGDVIGEGRAETSGNALKMDYVLEVDYKNRKLALNVEDWMWRVDEDTIINQSTLRKWGFRVGTIQLTIIRQRD</sequence>
<evidence type="ECO:0000313" key="1">
    <source>
        <dbReference type="EMBL" id="ROQ20815.1"/>
    </source>
</evidence>
<dbReference type="EMBL" id="RJUK01000001">
    <property type="protein sequence ID" value="ROQ20815.1"/>
    <property type="molecule type" value="Genomic_DNA"/>
</dbReference>
<dbReference type="Pfam" id="PF12915">
    <property type="entry name" value="DUF3833"/>
    <property type="match status" value="1"/>
</dbReference>
<reference evidence="1 2" key="1">
    <citation type="submission" date="2018-11" db="EMBL/GenBank/DDBJ databases">
        <title>Genomic Encyclopedia of Type Strains, Phase IV (KMG-IV): sequencing the most valuable type-strain genomes for metagenomic binning, comparative biology and taxonomic classification.</title>
        <authorList>
            <person name="Goeker M."/>
        </authorList>
    </citation>
    <scope>NUCLEOTIDE SEQUENCE [LARGE SCALE GENOMIC DNA]</scope>
    <source>
        <strain evidence="1 2">DSM 16974</strain>
    </source>
</reference>
<dbReference type="Proteomes" id="UP000273643">
    <property type="component" value="Unassembled WGS sequence"/>
</dbReference>
<gene>
    <name evidence="1" type="ORF">EDC38_1432</name>
</gene>
<dbReference type="InterPro" id="IPR024409">
    <property type="entry name" value="DUF3833"/>
</dbReference>
<protein>
    <submittedName>
        <fullName evidence="1">Uncharacterized protein DUF3833</fullName>
    </submittedName>
</protein>